<feature type="region of interest" description="Disordered" evidence="1">
    <location>
        <begin position="1"/>
        <end position="25"/>
    </location>
</feature>
<keyword evidence="3" id="KW-1185">Reference proteome</keyword>
<dbReference type="Proteomes" id="UP001642260">
    <property type="component" value="Unassembled WGS sequence"/>
</dbReference>
<evidence type="ECO:0000313" key="2">
    <source>
        <dbReference type="EMBL" id="CAH8297486.1"/>
    </source>
</evidence>
<dbReference type="AlphaFoldDB" id="A0ABC8ISB7"/>
<comment type="caution">
    <text evidence="2">The sequence shown here is derived from an EMBL/GenBank/DDBJ whole genome shotgun (WGS) entry which is preliminary data.</text>
</comment>
<name>A0ABC8ISB7_ERUVS</name>
<reference evidence="2 3" key="1">
    <citation type="submission" date="2022-03" db="EMBL/GenBank/DDBJ databases">
        <authorList>
            <person name="Macdonald S."/>
            <person name="Ahmed S."/>
            <person name="Newling K."/>
        </authorList>
    </citation>
    <scope>NUCLEOTIDE SEQUENCE [LARGE SCALE GENOMIC DNA]</scope>
</reference>
<sequence length="90" mass="10769">MPKQRKYQPSLQEPKAKTEEAERGSKRLALSIGRESVDLLPSRFVSTIHKRFHREIKDRNRARKEQFWFRETEEGEDMNVIVRAEGRRCI</sequence>
<proteinExistence type="predicted"/>
<gene>
    <name evidence="2" type="ORF">ERUC_LOCUS2188</name>
</gene>
<protein>
    <submittedName>
        <fullName evidence="2">Uncharacterized protein</fullName>
    </submittedName>
</protein>
<dbReference type="EMBL" id="CAKOAT010051821">
    <property type="protein sequence ID" value="CAH8297486.1"/>
    <property type="molecule type" value="Genomic_DNA"/>
</dbReference>
<feature type="compositionally biased region" description="Basic and acidic residues" evidence="1">
    <location>
        <begin position="14"/>
        <end position="25"/>
    </location>
</feature>
<accession>A0ABC8ISB7</accession>
<evidence type="ECO:0000256" key="1">
    <source>
        <dbReference type="SAM" id="MobiDB-lite"/>
    </source>
</evidence>
<organism evidence="2 3">
    <name type="scientific">Eruca vesicaria subsp. sativa</name>
    <name type="common">Garden rocket</name>
    <name type="synonym">Eruca sativa</name>
    <dbReference type="NCBI Taxonomy" id="29727"/>
    <lineage>
        <taxon>Eukaryota</taxon>
        <taxon>Viridiplantae</taxon>
        <taxon>Streptophyta</taxon>
        <taxon>Embryophyta</taxon>
        <taxon>Tracheophyta</taxon>
        <taxon>Spermatophyta</taxon>
        <taxon>Magnoliopsida</taxon>
        <taxon>eudicotyledons</taxon>
        <taxon>Gunneridae</taxon>
        <taxon>Pentapetalae</taxon>
        <taxon>rosids</taxon>
        <taxon>malvids</taxon>
        <taxon>Brassicales</taxon>
        <taxon>Brassicaceae</taxon>
        <taxon>Brassiceae</taxon>
        <taxon>Eruca</taxon>
    </lineage>
</organism>
<evidence type="ECO:0000313" key="3">
    <source>
        <dbReference type="Proteomes" id="UP001642260"/>
    </source>
</evidence>